<dbReference type="EMBL" id="DTEN01000241">
    <property type="protein sequence ID" value="HGI75252.1"/>
    <property type="molecule type" value="Genomic_DNA"/>
</dbReference>
<dbReference type="CDD" id="cd17535">
    <property type="entry name" value="REC_NarL-like"/>
    <property type="match status" value="1"/>
</dbReference>
<feature type="domain" description="Response regulatory" evidence="2">
    <location>
        <begin position="11"/>
        <end position="127"/>
    </location>
</feature>
<dbReference type="InterPro" id="IPR001789">
    <property type="entry name" value="Sig_transdc_resp-reg_receiver"/>
</dbReference>
<dbReference type="InterPro" id="IPR011006">
    <property type="entry name" value="CheY-like_superfamily"/>
</dbReference>
<dbReference type="GO" id="GO:0000160">
    <property type="term" value="P:phosphorelay signal transduction system"/>
    <property type="evidence" value="ECO:0007669"/>
    <property type="project" value="InterPro"/>
</dbReference>
<dbReference type="PANTHER" id="PTHR45566:SF2">
    <property type="entry name" value="NARL SUBFAMILY"/>
    <property type="match status" value="1"/>
</dbReference>
<feature type="modified residue" description="4-aspartylphosphate" evidence="1">
    <location>
        <position position="62"/>
    </location>
</feature>
<dbReference type="PANTHER" id="PTHR45566">
    <property type="entry name" value="HTH-TYPE TRANSCRIPTIONAL REGULATOR YHJB-RELATED"/>
    <property type="match status" value="1"/>
</dbReference>
<sequence>MGRKGVCTVIRVFLLDNNRLFLEGLVFLLEKREDIKVVGVATKARNVLRSIERTSPDVVIMDFVLPDANGAHLVQEIRRRWKHIRVVILSLYDNQDFQEEAKKSGAFAYLVKGGPIEELLSALYAAYENGRRDRL</sequence>
<dbReference type="SMART" id="SM00448">
    <property type="entry name" value="REC"/>
    <property type="match status" value="1"/>
</dbReference>
<dbReference type="InterPro" id="IPR058245">
    <property type="entry name" value="NreC/VraR/RcsB-like_REC"/>
</dbReference>
<proteinExistence type="predicted"/>
<evidence type="ECO:0000256" key="1">
    <source>
        <dbReference type="PROSITE-ProRule" id="PRU00169"/>
    </source>
</evidence>
<dbReference type="PROSITE" id="PS50110">
    <property type="entry name" value="RESPONSE_REGULATORY"/>
    <property type="match status" value="1"/>
</dbReference>
<keyword evidence="1" id="KW-0597">Phosphoprotein</keyword>
<evidence type="ECO:0000313" key="3">
    <source>
        <dbReference type="EMBL" id="HGI75252.1"/>
    </source>
</evidence>
<dbReference type="AlphaFoldDB" id="A0A7V3YM68"/>
<comment type="caution">
    <text evidence="3">The sequence shown here is derived from an EMBL/GenBank/DDBJ whole genome shotgun (WGS) entry which is preliminary data.</text>
</comment>
<evidence type="ECO:0000259" key="2">
    <source>
        <dbReference type="PROSITE" id="PS50110"/>
    </source>
</evidence>
<dbReference type="Pfam" id="PF00072">
    <property type="entry name" value="Response_reg"/>
    <property type="match status" value="1"/>
</dbReference>
<name>A0A7V3YM68_9BACT</name>
<reference evidence="3" key="1">
    <citation type="journal article" date="2020" name="mSystems">
        <title>Genome- and Community-Level Interaction Insights into Carbon Utilization and Element Cycling Functions of Hydrothermarchaeota in Hydrothermal Sediment.</title>
        <authorList>
            <person name="Zhou Z."/>
            <person name="Liu Y."/>
            <person name="Xu W."/>
            <person name="Pan J."/>
            <person name="Luo Z.H."/>
            <person name="Li M."/>
        </authorList>
    </citation>
    <scope>NUCLEOTIDE SEQUENCE [LARGE SCALE GENOMIC DNA]</scope>
    <source>
        <strain evidence="3">SpSt-716</strain>
    </source>
</reference>
<accession>A0A7V3YM68</accession>
<dbReference type="InterPro" id="IPR051015">
    <property type="entry name" value="EvgA-like"/>
</dbReference>
<protein>
    <submittedName>
        <fullName evidence="3">Response regulator transcription factor</fullName>
    </submittedName>
</protein>
<organism evidence="3">
    <name type="scientific">Candidatus Caldatribacterium californiense</name>
    <dbReference type="NCBI Taxonomy" id="1454726"/>
    <lineage>
        <taxon>Bacteria</taxon>
        <taxon>Pseudomonadati</taxon>
        <taxon>Atribacterota</taxon>
        <taxon>Atribacteria</taxon>
        <taxon>Atribacterales</taxon>
        <taxon>Candidatus Caldatribacteriaceae</taxon>
        <taxon>Candidatus Caldatribacterium</taxon>
    </lineage>
</organism>
<dbReference type="Gene3D" id="3.40.50.2300">
    <property type="match status" value="1"/>
</dbReference>
<gene>
    <name evidence="3" type="ORF">ENU96_06220</name>
</gene>
<dbReference type="SUPFAM" id="SSF52172">
    <property type="entry name" value="CheY-like"/>
    <property type="match status" value="1"/>
</dbReference>